<evidence type="ECO:0000259" key="1">
    <source>
        <dbReference type="Pfam" id="PF00930"/>
    </source>
</evidence>
<comment type="caution">
    <text evidence="2">The sequence shown here is derived from an EMBL/GenBank/DDBJ whole genome shotgun (WGS) entry which is preliminary data.</text>
</comment>
<name>A0AAV2RQY6_MEGNR</name>
<feature type="non-terminal residue" evidence="2">
    <location>
        <position position="535"/>
    </location>
</feature>
<dbReference type="Gene3D" id="2.140.10.30">
    <property type="entry name" value="Dipeptidylpeptidase IV, N-terminal domain"/>
    <property type="match status" value="1"/>
</dbReference>
<accession>A0AAV2RQY6</accession>
<feature type="domain" description="Dipeptidylpeptidase IV N-terminal" evidence="1">
    <location>
        <begin position="236"/>
        <end position="514"/>
    </location>
</feature>
<dbReference type="InterPro" id="IPR050278">
    <property type="entry name" value="Serine_Prot_S9B/DPPIV"/>
</dbReference>
<dbReference type="Pfam" id="PF00930">
    <property type="entry name" value="DPPIV_N"/>
    <property type="match status" value="1"/>
</dbReference>
<dbReference type="InterPro" id="IPR002469">
    <property type="entry name" value="Peptidase_S9B_N"/>
</dbReference>
<gene>
    <name evidence="2" type="ORF">MNOR_LOCUS27436</name>
</gene>
<dbReference type="AlphaFoldDB" id="A0AAV2RQY6"/>
<protein>
    <recommendedName>
        <fullName evidence="1">Dipeptidylpeptidase IV N-terminal domain-containing protein</fullName>
    </recommendedName>
</protein>
<dbReference type="Proteomes" id="UP001497623">
    <property type="component" value="Unassembled WGS sequence"/>
</dbReference>
<evidence type="ECO:0000313" key="2">
    <source>
        <dbReference type="EMBL" id="CAL4134579.1"/>
    </source>
</evidence>
<dbReference type="SUPFAM" id="SSF82171">
    <property type="entry name" value="DPP6 N-terminal domain-like"/>
    <property type="match status" value="1"/>
</dbReference>
<dbReference type="GO" id="GO:0006508">
    <property type="term" value="P:proteolysis"/>
    <property type="evidence" value="ECO:0007669"/>
    <property type="project" value="InterPro"/>
</dbReference>
<organism evidence="2 3">
    <name type="scientific">Meganyctiphanes norvegica</name>
    <name type="common">Northern krill</name>
    <name type="synonym">Thysanopoda norvegica</name>
    <dbReference type="NCBI Taxonomy" id="48144"/>
    <lineage>
        <taxon>Eukaryota</taxon>
        <taxon>Metazoa</taxon>
        <taxon>Ecdysozoa</taxon>
        <taxon>Arthropoda</taxon>
        <taxon>Crustacea</taxon>
        <taxon>Multicrustacea</taxon>
        <taxon>Malacostraca</taxon>
        <taxon>Eumalacostraca</taxon>
        <taxon>Eucarida</taxon>
        <taxon>Euphausiacea</taxon>
        <taxon>Euphausiidae</taxon>
        <taxon>Meganyctiphanes</taxon>
    </lineage>
</organism>
<sequence length="535" mass="60951">MPQIPSKFAENHRWSVKSENGGEFLKNIRLNALAQRAIQGSMGGRSRQTAADGIYKRTAFCQSRCQRFLGFGDYHNKLLFYLIIQEKCEILIRYNKLLSVASFVWQLKKKKKKTRIERVKIITWYIYPCAHYGPSDIGFLNKQAIYNCLHSWRISGGVHYMSYTSPECGLGWGPKCTISQPISALSAASFVYNPDNNQSTSNFLSFTLRKSSNDSSKVAMLTFTDDLSKINSIIISSDGIYRLLYEEVDESEVPIVQFIPPDDSSGMLDEFRFPRAGMANAESTLRLLEVEIGPGDELRMTTRHLRHDLKQLAPWHEYVVRVGWTPDGTQIWCQLLDRRQQRLELILLSLSSFTGQKSPATPSTVCLPHLPPHVILSQHANTWVEVHSLLYWWKTHNDSSQRMLIWASEETGHRHLYLLLVQLSPPSTNTSEHPSHEDQGLVLAQLVQKIALTRGDWSVTGGGLWVDEARGLVYFTGLRDTPLEQHLYVTSISHPGLIQRLTETGFSHQVALNHVRNNFKIIVSVKSLVLVYFIY</sequence>
<dbReference type="GO" id="GO:0008239">
    <property type="term" value="F:dipeptidyl-peptidase activity"/>
    <property type="evidence" value="ECO:0007669"/>
    <property type="project" value="TreeGrafter"/>
</dbReference>
<dbReference type="PANTHER" id="PTHR11731:SF193">
    <property type="entry name" value="DIPEPTIDYL PEPTIDASE 9"/>
    <property type="match status" value="1"/>
</dbReference>
<evidence type="ECO:0000313" key="3">
    <source>
        <dbReference type="Proteomes" id="UP001497623"/>
    </source>
</evidence>
<dbReference type="EMBL" id="CAXKWB010028874">
    <property type="protein sequence ID" value="CAL4134579.1"/>
    <property type="molecule type" value="Genomic_DNA"/>
</dbReference>
<dbReference type="PANTHER" id="PTHR11731">
    <property type="entry name" value="PROTEASE FAMILY S9B,C DIPEPTIDYL-PEPTIDASE IV-RELATED"/>
    <property type="match status" value="1"/>
</dbReference>
<reference evidence="2 3" key="1">
    <citation type="submission" date="2024-05" db="EMBL/GenBank/DDBJ databases">
        <authorList>
            <person name="Wallberg A."/>
        </authorList>
    </citation>
    <scope>NUCLEOTIDE SEQUENCE [LARGE SCALE GENOMIC DNA]</scope>
</reference>
<proteinExistence type="predicted"/>
<keyword evidence="3" id="KW-1185">Reference proteome</keyword>